<evidence type="ECO:0000256" key="3">
    <source>
        <dbReference type="ARBA" id="ARBA00022801"/>
    </source>
</evidence>
<organism evidence="12">
    <name type="scientific">Hellea balneolensis</name>
    <dbReference type="NCBI Taxonomy" id="287478"/>
    <lineage>
        <taxon>Bacteria</taxon>
        <taxon>Pseudomonadati</taxon>
        <taxon>Pseudomonadota</taxon>
        <taxon>Alphaproteobacteria</taxon>
        <taxon>Maricaulales</taxon>
        <taxon>Robiginitomaculaceae</taxon>
        <taxon>Hellea</taxon>
    </lineage>
</organism>
<keyword evidence="6" id="KW-0961">Cell wall biogenesis/degradation</keyword>
<keyword evidence="2" id="KW-0732">Signal</keyword>
<keyword evidence="12" id="KW-0645">Protease</keyword>
<dbReference type="Pfam" id="PF05036">
    <property type="entry name" value="SPOR"/>
    <property type="match status" value="1"/>
</dbReference>
<evidence type="ECO:0000256" key="4">
    <source>
        <dbReference type="ARBA" id="ARBA00022960"/>
    </source>
</evidence>
<protein>
    <submittedName>
        <fullName evidence="12">D-alanyl-D-alanine carboxypeptidase</fullName>
    </submittedName>
</protein>
<dbReference type="SUPFAM" id="SSF56601">
    <property type="entry name" value="beta-lactamase/transpeptidase-like"/>
    <property type="match status" value="1"/>
</dbReference>
<comment type="similarity">
    <text evidence="1 9">Belongs to the peptidase S11 family.</text>
</comment>
<dbReference type="InterPro" id="IPR018044">
    <property type="entry name" value="Peptidase_S11"/>
</dbReference>
<dbReference type="GO" id="GO:0009252">
    <property type="term" value="P:peptidoglycan biosynthetic process"/>
    <property type="evidence" value="ECO:0007669"/>
    <property type="project" value="UniProtKB-KW"/>
</dbReference>
<feature type="active site" description="Acyl-ester intermediate" evidence="7">
    <location>
        <position position="56"/>
    </location>
</feature>
<reference evidence="12" key="1">
    <citation type="journal article" date="2020" name="mSystems">
        <title>Genome- and Community-Level Interaction Insights into Carbon Utilization and Element Cycling Functions of Hydrothermarchaeota in Hydrothermal Sediment.</title>
        <authorList>
            <person name="Zhou Z."/>
            <person name="Liu Y."/>
            <person name="Xu W."/>
            <person name="Pan J."/>
            <person name="Luo Z.H."/>
            <person name="Li M."/>
        </authorList>
    </citation>
    <scope>NUCLEOTIDE SEQUENCE [LARGE SCALE GENOMIC DNA]</scope>
    <source>
        <strain evidence="12">HyVt-485</strain>
    </source>
</reference>
<proteinExistence type="inferred from homology"/>
<dbReference type="GO" id="GO:0006508">
    <property type="term" value="P:proteolysis"/>
    <property type="evidence" value="ECO:0007669"/>
    <property type="project" value="InterPro"/>
</dbReference>
<evidence type="ECO:0000259" key="11">
    <source>
        <dbReference type="Pfam" id="PF05036"/>
    </source>
</evidence>
<dbReference type="EMBL" id="DRMJ01000332">
    <property type="protein sequence ID" value="HHL43237.1"/>
    <property type="molecule type" value="Genomic_DNA"/>
</dbReference>
<feature type="binding site" evidence="8">
    <location>
        <position position="218"/>
    </location>
    <ligand>
        <name>substrate</name>
    </ligand>
</feature>
<evidence type="ECO:0000256" key="7">
    <source>
        <dbReference type="PIRSR" id="PIRSR618044-1"/>
    </source>
</evidence>
<evidence type="ECO:0000256" key="2">
    <source>
        <dbReference type="ARBA" id="ARBA00022729"/>
    </source>
</evidence>
<dbReference type="Proteomes" id="UP000885830">
    <property type="component" value="Unassembled WGS sequence"/>
</dbReference>
<evidence type="ECO:0000256" key="9">
    <source>
        <dbReference type="RuleBase" id="RU004016"/>
    </source>
</evidence>
<feature type="domain" description="Peptidase S11 D-alanyl-D-alanine carboxypeptidase A N-terminal" evidence="10">
    <location>
        <begin position="30"/>
        <end position="248"/>
    </location>
</feature>
<keyword evidence="12" id="KW-0121">Carboxypeptidase</keyword>
<dbReference type="Gene3D" id="3.40.710.10">
    <property type="entry name" value="DD-peptidase/beta-lactamase superfamily"/>
    <property type="match status" value="1"/>
</dbReference>
<evidence type="ECO:0000259" key="10">
    <source>
        <dbReference type="Pfam" id="PF00768"/>
    </source>
</evidence>
<keyword evidence="3" id="KW-0378">Hydrolase</keyword>
<keyword evidence="5" id="KW-0573">Peptidoglycan synthesis</keyword>
<name>A0A7C5LT17_9PROT</name>
<dbReference type="InterPro" id="IPR001967">
    <property type="entry name" value="Peptidase_S11_N"/>
</dbReference>
<feature type="active site" description="Proton acceptor" evidence="7">
    <location>
        <position position="59"/>
    </location>
</feature>
<dbReference type="GO" id="GO:0009002">
    <property type="term" value="F:serine-type D-Ala-D-Ala carboxypeptidase activity"/>
    <property type="evidence" value="ECO:0007669"/>
    <property type="project" value="InterPro"/>
</dbReference>
<feature type="active site" evidence="7">
    <location>
        <position position="116"/>
    </location>
</feature>
<dbReference type="InterPro" id="IPR012338">
    <property type="entry name" value="Beta-lactam/transpept-like"/>
</dbReference>
<comment type="caution">
    <text evidence="12">The sequence shown here is derived from an EMBL/GenBank/DDBJ whole genome shotgun (WGS) entry which is preliminary data.</text>
</comment>
<sequence length="418" mass="46042">MVFLRIISAYFLALWLLGGMVAQAKPAQKYASIIVDADTLEILHARKIDSSRYPASTTKMMTLYLVFDALDRGEIHLHDKMKVSRFAANTPPVKLGLRAGSTISVENAIKALTVRSANDVSVVIAEHLGGTQENFARMMTQKAKALGMRSTRFKNPHGLPDPEHITTARDMAKLAKAHFQNHARYYHFFGVKSFHYQGRTYTNHNRLLGRIEGVDGFKTGFTNASGYNLVISAKRGGHRIIAVVLGGATGRSRDQHMADLIDRGFEVIRQNALRATNTQALYADNQAPLIRKYETSPAPDYIKAFTLRAGYGAQNTPSRVTIGPASAASLPAANPLHHWSIQIGAFSSARAAQMANRALIAQPEYQLRDDQGTIHPVSLNGRFLYRARIGDLSFERARKICQALGAQERACQLISPAS</sequence>
<evidence type="ECO:0000256" key="5">
    <source>
        <dbReference type="ARBA" id="ARBA00022984"/>
    </source>
</evidence>
<dbReference type="InterPro" id="IPR007730">
    <property type="entry name" value="SPOR-like_dom"/>
</dbReference>
<feature type="domain" description="SPOR" evidence="11">
    <location>
        <begin position="338"/>
        <end position="414"/>
    </location>
</feature>
<dbReference type="PANTHER" id="PTHR21581">
    <property type="entry name" value="D-ALANYL-D-ALANINE CARBOXYPEPTIDASE"/>
    <property type="match status" value="1"/>
</dbReference>
<dbReference type="GO" id="GO:0071555">
    <property type="term" value="P:cell wall organization"/>
    <property type="evidence" value="ECO:0007669"/>
    <property type="project" value="UniProtKB-KW"/>
</dbReference>
<dbReference type="PANTHER" id="PTHR21581:SF6">
    <property type="entry name" value="TRAFFICKING PROTEIN PARTICLE COMPLEX SUBUNIT 12"/>
    <property type="match status" value="1"/>
</dbReference>
<dbReference type="Pfam" id="PF00768">
    <property type="entry name" value="Peptidase_S11"/>
    <property type="match status" value="1"/>
</dbReference>
<accession>A0A7C5LT17</accession>
<evidence type="ECO:0000256" key="1">
    <source>
        <dbReference type="ARBA" id="ARBA00007164"/>
    </source>
</evidence>
<gene>
    <name evidence="12" type="ORF">ENJ42_06450</name>
</gene>
<dbReference type="GO" id="GO:0008360">
    <property type="term" value="P:regulation of cell shape"/>
    <property type="evidence" value="ECO:0007669"/>
    <property type="project" value="UniProtKB-KW"/>
</dbReference>
<evidence type="ECO:0000256" key="6">
    <source>
        <dbReference type="ARBA" id="ARBA00023316"/>
    </source>
</evidence>
<dbReference type="PRINTS" id="PR00725">
    <property type="entry name" value="DADACBPTASE1"/>
</dbReference>
<evidence type="ECO:0000256" key="8">
    <source>
        <dbReference type="PIRSR" id="PIRSR618044-2"/>
    </source>
</evidence>
<dbReference type="GO" id="GO:0042834">
    <property type="term" value="F:peptidoglycan binding"/>
    <property type="evidence" value="ECO:0007669"/>
    <property type="project" value="InterPro"/>
</dbReference>
<evidence type="ECO:0000313" key="12">
    <source>
        <dbReference type="EMBL" id="HHL43237.1"/>
    </source>
</evidence>
<dbReference type="AlphaFoldDB" id="A0A7C5LT17"/>
<keyword evidence="4" id="KW-0133">Cell shape</keyword>